<evidence type="ECO:0000256" key="2">
    <source>
        <dbReference type="ARBA" id="ARBA00023315"/>
    </source>
</evidence>
<evidence type="ECO:0000256" key="1">
    <source>
        <dbReference type="ARBA" id="ARBA00022679"/>
    </source>
</evidence>
<name>A0ABY7AW86_9PSEU</name>
<dbReference type="CDD" id="cd04301">
    <property type="entry name" value="NAT_SF"/>
    <property type="match status" value="1"/>
</dbReference>
<proteinExistence type="predicted"/>
<organism evidence="4 5">
    <name type="scientific">Amycolatopsis cynarae</name>
    <dbReference type="NCBI Taxonomy" id="2995223"/>
    <lineage>
        <taxon>Bacteria</taxon>
        <taxon>Bacillati</taxon>
        <taxon>Actinomycetota</taxon>
        <taxon>Actinomycetes</taxon>
        <taxon>Pseudonocardiales</taxon>
        <taxon>Pseudonocardiaceae</taxon>
        <taxon>Amycolatopsis</taxon>
    </lineage>
</organism>
<gene>
    <name evidence="4" type="ORF">ORV05_23805</name>
</gene>
<evidence type="ECO:0000313" key="4">
    <source>
        <dbReference type="EMBL" id="WAL64002.1"/>
    </source>
</evidence>
<dbReference type="InterPro" id="IPR016181">
    <property type="entry name" value="Acyl_CoA_acyltransferase"/>
</dbReference>
<dbReference type="EMBL" id="CP113836">
    <property type="protein sequence ID" value="WAL64002.1"/>
    <property type="molecule type" value="Genomic_DNA"/>
</dbReference>
<dbReference type="InterPro" id="IPR000182">
    <property type="entry name" value="GNAT_dom"/>
</dbReference>
<keyword evidence="2" id="KW-0012">Acyltransferase</keyword>
<dbReference type="PANTHER" id="PTHR43877:SF2">
    <property type="entry name" value="AMINOALKYLPHOSPHONATE N-ACETYLTRANSFERASE-RELATED"/>
    <property type="match status" value="1"/>
</dbReference>
<dbReference type="Proteomes" id="UP001163203">
    <property type="component" value="Chromosome"/>
</dbReference>
<evidence type="ECO:0000313" key="5">
    <source>
        <dbReference type="Proteomes" id="UP001163203"/>
    </source>
</evidence>
<evidence type="ECO:0000259" key="3">
    <source>
        <dbReference type="PROSITE" id="PS51186"/>
    </source>
</evidence>
<dbReference type="InterPro" id="IPR050832">
    <property type="entry name" value="Bact_Acetyltransf"/>
</dbReference>
<dbReference type="PANTHER" id="PTHR43877">
    <property type="entry name" value="AMINOALKYLPHOSPHONATE N-ACETYLTRANSFERASE-RELATED-RELATED"/>
    <property type="match status" value="1"/>
</dbReference>
<dbReference type="Pfam" id="PF13508">
    <property type="entry name" value="Acetyltransf_7"/>
    <property type="match status" value="1"/>
</dbReference>
<keyword evidence="1" id="KW-0808">Transferase</keyword>
<accession>A0ABY7AW86</accession>
<reference evidence="4" key="1">
    <citation type="submission" date="2022-11" db="EMBL/GenBank/DDBJ databases">
        <authorList>
            <person name="Mo P."/>
        </authorList>
    </citation>
    <scope>NUCLEOTIDE SEQUENCE</scope>
    <source>
        <strain evidence="4">HUAS 11-8</strain>
    </source>
</reference>
<protein>
    <submittedName>
        <fullName evidence="4">GNAT family N-acetyltransferase</fullName>
    </submittedName>
</protein>
<feature type="domain" description="N-acetyltransferase" evidence="3">
    <location>
        <begin position="2"/>
        <end position="172"/>
    </location>
</feature>
<keyword evidence="5" id="KW-1185">Reference proteome</keyword>
<sequence>MPTITPLTADALPEAGPELARLLIDSVDGGASVGFFAPLDFTTALHWWLALESPLRTGNALIWLAREEHRIVGTIGLRLTAYPTGRHRAEVSKLLVHSDARGQGLGRALLAHAEREAAAREHTLLFLDTETGSVAEGLYRRDGWTPVGTIPGFAHSPGGTLRPTTIFYKHLS</sequence>
<dbReference type="PROSITE" id="PS51186">
    <property type="entry name" value="GNAT"/>
    <property type="match status" value="1"/>
</dbReference>
<dbReference type="Gene3D" id="3.40.630.30">
    <property type="match status" value="1"/>
</dbReference>
<dbReference type="SUPFAM" id="SSF55729">
    <property type="entry name" value="Acyl-CoA N-acyltransferases (Nat)"/>
    <property type="match status" value="1"/>
</dbReference>